<dbReference type="PANTHER" id="PTHR12905">
    <property type="entry name" value="METALLOPHOSPHOESTERASE"/>
    <property type="match status" value="1"/>
</dbReference>
<dbReference type="OrthoDB" id="630188at2759"/>
<feature type="region of interest" description="Disordered" evidence="1">
    <location>
        <begin position="1"/>
        <end position="56"/>
    </location>
</feature>
<proteinExistence type="predicted"/>
<dbReference type="GO" id="GO:0016787">
    <property type="term" value="F:hydrolase activity"/>
    <property type="evidence" value="ECO:0007669"/>
    <property type="project" value="InterPro"/>
</dbReference>
<accession>L8GEC8</accession>
<sequence length="321" mass="36199">MTHVEEDEKEEVAESSEEDHSSDESESDEGEKEYRAELEEGDSEDDELASLMGGGGGGWQLASRAATLPKREVKVWNVGTVGQRKKNAIPPKPEGATRFVCISDTHNRHRMLELPAGDVLLHSGDFSLSCKEKELVDFTEWLHEQPYTHKVIVAGNHDVLLHSEFYERHHWRYHTEKIERHLELKQRLRSVCTYLEDELCEINGIKIWGSPWVPYYHDWAFMPPDDAGLKAAWAKVPAGVDVLITHGPPHKVRDKTYQGANAGCPLLADAVFKRIKPAVHCFGHIHTGYGVVKQRDSTFINAAIVNSVYKVANNAVVFDIK</sequence>
<dbReference type="GeneID" id="14911924"/>
<dbReference type="RefSeq" id="XP_004333468.1">
    <property type="nucleotide sequence ID" value="XM_004333420.1"/>
</dbReference>
<dbReference type="InterPro" id="IPR051693">
    <property type="entry name" value="UPF0046_metallophosphoest"/>
</dbReference>
<protein>
    <submittedName>
        <fullName evidence="3">Ser/Thr phosphatase family superfamily protein</fullName>
    </submittedName>
</protein>
<organism evidence="3 4">
    <name type="scientific">Acanthamoeba castellanii (strain ATCC 30010 / Neff)</name>
    <dbReference type="NCBI Taxonomy" id="1257118"/>
    <lineage>
        <taxon>Eukaryota</taxon>
        <taxon>Amoebozoa</taxon>
        <taxon>Discosea</taxon>
        <taxon>Longamoebia</taxon>
        <taxon>Centramoebida</taxon>
        <taxon>Acanthamoebidae</taxon>
        <taxon>Acanthamoeba</taxon>
    </lineage>
</organism>
<dbReference type="InterPro" id="IPR004843">
    <property type="entry name" value="Calcineurin-like_PHP"/>
</dbReference>
<name>L8GEC8_ACACF</name>
<dbReference type="CDD" id="cd07379">
    <property type="entry name" value="MPP_239FB"/>
    <property type="match status" value="1"/>
</dbReference>
<dbReference type="EMBL" id="KB008151">
    <property type="protein sequence ID" value="ELR11455.1"/>
    <property type="molecule type" value="Genomic_DNA"/>
</dbReference>
<dbReference type="KEGG" id="acan:ACA1_121740"/>
<dbReference type="PANTHER" id="PTHR12905:SF0">
    <property type="entry name" value="CALCINEURIN-LIKE PHOSPHOESTERASE DOMAIN-CONTAINING PROTEIN"/>
    <property type="match status" value="1"/>
</dbReference>
<dbReference type="AlphaFoldDB" id="L8GEC8"/>
<feature type="domain" description="Calcineurin-like phosphoesterase" evidence="2">
    <location>
        <begin position="98"/>
        <end position="287"/>
    </location>
</feature>
<evidence type="ECO:0000313" key="3">
    <source>
        <dbReference type="EMBL" id="ELR11455.1"/>
    </source>
</evidence>
<evidence type="ECO:0000313" key="4">
    <source>
        <dbReference type="Proteomes" id="UP000011083"/>
    </source>
</evidence>
<dbReference type="InterPro" id="IPR029052">
    <property type="entry name" value="Metallo-depent_PP-like"/>
</dbReference>
<dbReference type="Gene3D" id="3.60.21.10">
    <property type="match status" value="1"/>
</dbReference>
<gene>
    <name evidence="3" type="ORF">ACA1_121740</name>
</gene>
<evidence type="ECO:0000259" key="2">
    <source>
        <dbReference type="Pfam" id="PF00149"/>
    </source>
</evidence>
<feature type="compositionally biased region" description="Acidic residues" evidence="1">
    <location>
        <begin position="7"/>
        <end position="17"/>
    </location>
</feature>
<reference evidence="3 4" key="1">
    <citation type="journal article" date="2013" name="Genome Biol.">
        <title>Genome of Acanthamoeba castellanii highlights extensive lateral gene transfer and early evolution of tyrosine kinase signaling.</title>
        <authorList>
            <person name="Clarke M."/>
            <person name="Lohan A.J."/>
            <person name="Liu B."/>
            <person name="Lagkouvardos I."/>
            <person name="Roy S."/>
            <person name="Zafar N."/>
            <person name="Bertelli C."/>
            <person name="Schilde C."/>
            <person name="Kianianmomeni A."/>
            <person name="Burglin T.R."/>
            <person name="Frech C."/>
            <person name="Turcotte B."/>
            <person name="Kopec K.O."/>
            <person name="Synnott J.M."/>
            <person name="Choo C."/>
            <person name="Paponov I."/>
            <person name="Finkler A."/>
            <person name="Soon Heng Tan C."/>
            <person name="Hutchins A.P."/>
            <person name="Weinmeier T."/>
            <person name="Rattei T."/>
            <person name="Chu J.S."/>
            <person name="Gimenez G."/>
            <person name="Irimia M."/>
            <person name="Rigden D.J."/>
            <person name="Fitzpatrick D.A."/>
            <person name="Lorenzo-Morales J."/>
            <person name="Bateman A."/>
            <person name="Chiu C.H."/>
            <person name="Tang P."/>
            <person name="Hegemann P."/>
            <person name="Fromm H."/>
            <person name="Raoult D."/>
            <person name="Greub G."/>
            <person name="Miranda-Saavedra D."/>
            <person name="Chen N."/>
            <person name="Nash P."/>
            <person name="Ginger M.L."/>
            <person name="Horn M."/>
            <person name="Schaap P."/>
            <person name="Caler L."/>
            <person name="Loftus B."/>
        </authorList>
    </citation>
    <scope>NUCLEOTIDE SEQUENCE [LARGE SCALE GENOMIC DNA]</scope>
    <source>
        <strain evidence="3 4">Neff</strain>
    </source>
</reference>
<evidence type="ECO:0000256" key="1">
    <source>
        <dbReference type="SAM" id="MobiDB-lite"/>
    </source>
</evidence>
<keyword evidence="4" id="KW-1185">Reference proteome</keyword>
<dbReference type="VEuPathDB" id="AmoebaDB:ACA1_121740"/>
<feature type="compositionally biased region" description="Acidic residues" evidence="1">
    <location>
        <begin position="39"/>
        <end position="48"/>
    </location>
</feature>
<dbReference type="Proteomes" id="UP000011083">
    <property type="component" value="Unassembled WGS sequence"/>
</dbReference>
<dbReference type="OMA" id="HPERWEQ"/>
<dbReference type="Pfam" id="PF00149">
    <property type="entry name" value="Metallophos"/>
    <property type="match status" value="1"/>
</dbReference>
<dbReference type="SUPFAM" id="SSF56300">
    <property type="entry name" value="Metallo-dependent phosphatases"/>
    <property type="match status" value="1"/>
</dbReference>